<dbReference type="OrthoDB" id="9802674at2"/>
<reference evidence="1 2" key="1">
    <citation type="submission" date="2018-05" db="EMBL/GenBank/DDBJ databases">
        <title>Genomic Encyclopedia of Type Strains, Phase IV (KMG-IV): sequencing the most valuable type-strain genomes for metagenomic binning, comparative biology and taxonomic classification.</title>
        <authorList>
            <person name="Goeker M."/>
        </authorList>
    </citation>
    <scope>NUCLEOTIDE SEQUENCE [LARGE SCALE GENOMIC DNA]</scope>
    <source>
        <strain evidence="1 2">DSM 16791</strain>
    </source>
</reference>
<evidence type="ECO:0000313" key="1">
    <source>
        <dbReference type="EMBL" id="PWW00402.1"/>
    </source>
</evidence>
<dbReference type="RefSeq" id="WP_110032626.1">
    <property type="nucleotide sequence ID" value="NZ_QGTR01000003.1"/>
</dbReference>
<dbReference type="Proteomes" id="UP000246352">
    <property type="component" value="Unassembled WGS sequence"/>
</dbReference>
<organism evidence="1 2">
    <name type="scientific">Hoeflea marina</name>
    <dbReference type="NCBI Taxonomy" id="274592"/>
    <lineage>
        <taxon>Bacteria</taxon>
        <taxon>Pseudomonadati</taxon>
        <taxon>Pseudomonadota</taxon>
        <taxon>Alphaproteobacteria</taxon>
        <taxon>Hyphomicrobiales</taxon>
        <taxon>Rhizobiaceae</taxon>
        <taxon>Hoeflea</taxon>
    </lineage>
</organism>
<dbReference type="EMBL" id="QGTR01000003">
    <property type="protein sequence ID" value="PWW00402.1"/>
    <property type="molecule type" value="Genomic_DNA"/>
</dbReference>
<dbReference type="NCBIfam" id="TIGR02522">
    <property type="entry name" value="pilus_cpaD"/>
    <property type="match status" value="1"/>
</dbReference>
<protein>
    <submittedName>
        <fullName evidence="1">Pilus assembly protein CpaD</fullName>
    </submittedName>
</protein>
<comment type="caution">
    <text evidence="1">The sequence shown here is derived from an EMBL/GenBank/DDBJ whole genome shotgun (WGS) entry which is preliminary data.</text>
</comment>
<dbReference type="Pfam" id="PF09476">
    <property type="entry name" value="Pilus_CpaD"/>
    <property type="match status" value="1"/>
</dbReference>
<name>A0A317PIX4_9HYPH</name>
<keyword evidence="2" id="KW-1185">Reference proteome</keyword>
<accession>A0A317PIX4</accession>
<dbReference type="InterPro" id="IPR013361">
    <property type="entry name" value="Pilus_CpaD"/>
</dbReference>
<dbReference type="InterPro" id="IPR019027">
    <property type="entry name" value="Pilus_biogenesis_CpaD-related"/>
</dbReference>
<proteinExistence type="predicted"/>
<sequence>MQTSLLSLAGPGHRHLQRRIRVGTVALSVGLTALLLSGCAGRGHSVTVGAIPDDYRTNHPIIVAEKERVFDIPVASGDRKLSISMRETVRGVANEYRSVASGTVRIMAPSGSANAGAASLLVREVAEVLRKQGVPGNRIISTLYQASYDNDAAPIRISFLAITASTAECGKWSEDMLAGGEENRNYGNFGCASQNNIAAQIANPADLLGPRGMTPIDASRRSNVIDTYREDGAAL</sequence>
<gene>
    <name evidence="1" type="ORF">DFR52_103609</name>
</gene>
<dbReference type="AlphaFoldDB" id="A0A317PIX4"/>
<evidence type="ECO:0000313" key="2">
    <source>
        <dbReference type="Proteomes" id="UP000246352"/>
    </source>
</evidence>